<dbReference type="KEGG" id="vg:62680765"/>
<dbReference type="Proteomes" id="UP000326305">
    <property type="component" value="Segment"/>
</dbReference>
<evidence type="ECO:0000313" key="2">
    <source>
        <dbReference type="Proteomes" id="UP000326305"/>
    </source>
</evidence>
<dbReference type="GeneID" id="62680765"/>
<reference evidence="1 2" key="1">
    <citation type="submission" date="2019-08" db="EMBL/GenBank/DDBJ databases">
        <authorList>
            <person name="Zhang R."/>
        </authorList>
    </citation>
    <scope>NUCLEOTIDE SEQUENCE [LARGE SCALE GENOMIC DNA]</scope>
</reference>
<accession>A0A5J6T2J1</accession>
<evidence type="ECO:0000313" key="1">
    <source>
        <dbReference type="EMBL" id="QFG04418.1"/>
    </source>
</evidence>
<keyword evidence="2" id="KW-1185">Reference proteome</keyword>
<organism evidence="1 2">
    <name type="scientific">Aeromonas phage vB_AhyS-A18P4</name>
    <dbReference type="NCBI Taxonomy" id="2608321"/>
    <lineage>
        <taxon>Viruses</taxon>
        <taxon>Duplodnaviria</taxon>
        <taxon>Heunggongvirae</taxon>
        <taxon>Uroviricota</taxon>
        <taxon>Caudoviricetes</taxon>
        <taxon>Casjensviridae</taxon>
        <taxon>Sharonstreetvirus</taxon>
        <taxon>Sharonstreetvirus A18P4</taxon>
    </lineage>
</organism>
<protein>
    <submittedName>
        <fullName evidence="1">Uncharacterized protein</fullName>
    </submittedName>
</protein>
<dbReference type="RefSeq" id="YP_009998183.1">
    <property type="nucleotide sequence ID" value="NC_052984.1"/>
</dbReference>
<proteinExistence type="predicted"/>
<name>A0A5J6T2J1_9CAUD</name>
<sequence>MIATLHTSKFNIESTFAGFNYPRYIAALPRGSVADRLARRSPVVCGKTYQPAPDPVGGRGTLARGFYLGDGSQPFTRWEWCDDVDDRILHTGWFADPDGDGDKVRGIVVRLSHGRGFLAGWAMGEGMAGTIYRDVYADAVDAARAADSVAEAVAAESCDTYEWPPVDLDDLEALDHD</sequence>
<dbReference type="EMBL" id="MN317029">
    <property type="protein sequence ID" value="QFG04418.1"/>
    <property type="molecule type" value="Genomic_DNA"/>
</dbReference>